<feature type="compositionally biased region" description="Basic residues" evidence="2">
    <location>
        <begin position="228"/>
        <end position="239"/>
    </location>
</feature>
<dbReference type="InterPro" id="IPR053098">
    <property type="entry name" value="Petuviruses_polyprotein"/>
</dbReference>
<organism evidence="3">
    <name type="scientific">Salix viminalis</name>
    <name type="common">Common osier</name>
    <name type="synonym">Basket willow</name>
    <dbReference type="NCBI Taxonomy" id="40686"/>
    <lineage>
        <taxon>Eukaryota</taxon>
        <taxon>Viridiplantae</taxon>
        <taxon>Streptophyta</taxon>
        <taxon>Embryophyta</taxon>
        <taxon>Tracheophyta</taxon>
        <taxon>Spermatophyta</taxon>
        <taxon>Magnoliopsida</taxon>
        <taxon>eudicotyledons</taxon>
        <taxon>Gunneridae</taxon>
        <taxon>Pentapetalae</taxon>
        <taxon>rosids</taxon>
        <taxon>fabids</taxon>
        <taxon>Malpighiales</taxon>
        <taxon>Salicaceae</taxon>
        <taxon>Saliceae</taxon>
        <taxon>Salix</taxon>
    </lineage>
</organism>
<feature type="coiled-coil region" evidence="1">
    <location>
        <begin position="402"/>
        <end position="429"/>
    </location>
</feature>
<accession>A0A6N2MSN9</accession>
<dbReference type="PANTHER" id="PTHR48435:SF1">
    <property type="entry name" value="POLYPROTEIN"/>
    <property type="match status" value="1"/>
</dbReference>
<sequence length="532" mass="60828">MTKEYVQASSFDQHKIPATSREQFVTLEIPSEFPEQWITQGYTHIHFGAIRLALSYHGRKGLPVAARLALLDTRYLEYQHACIGSLETTLNCGTVVVTFYPNFNMALDDPQLHHFLKVQLQITGADQVLDTYQATLHYQMAYRVQNHAFDLVLPVTNDALLITVDTNQKATCTHVRRQIPKDELQKLLPSSWITNYEKLHQNSVPIQSMEPEFTKKADAMADKDDIPRHKRKSSGKKLKSRYINGDRTVDTLGQPSGKFDYLVKYTPPSWATPEQVPTVSMYQPTRPYDDDFPALQEQVKDKVRTLPQVQNPQGVDAEGRPKQVTQAEAVLNWQSQNAIAQNSVLHRIESKVDLVQTNLKKMTVSVDSRILHLEELCAEIQQRISTIHEYLLFQASTGSRIDPQKEQEIQSLKIQLKFLQNELAKSKSKPSPFPEPSQNKMTSYYPDPFWTKHSPSFTPQPLPTTPQLFGNPDSENLFRKTLSKRDKGKTQYHLSPKNPDHRPLSLHLLILLNPKNMNQMTLSKTPKTLINL</sequence>
<dbReference type="EMBL" id="CAADRP010001944">
    <property type="protein sequence ID" value="VFU57413.1"/>
    <property type="molecule type" value="Genomic_DNA"/>
</dbReference>
<dbReference type="PANTHER" id="PTHR48435">
    <property type="entry name" value="POLYPROTEIN"/>
    <property type="match status" value="1"/>
</dbReference>
<proteinExistence type="predicted"/>
<protein>
    <submittedName>
        <fullName evidence="3">Uncharacterized protein</fullName>
    </submittedName>
</protein>
<evidence type="ECO:0000256" key="1">
    <source>
        <dbReference type="SAM" id="Coils"/>
    </source>
</evidence>
<keyword evidence="1" id="KW-0175">Coiled coil</keyword>
<reference evidence="3" key="1">
    <citation type="submission" date="2019-03" db="EMBL/GenBank/DDBJ databases">
        <authorList>
            <person name="Mank J."/>
            <person name="Almeida P."/>
        </authorList>
    </citation>
    <scope>NUCLEOTIDE SEQUENCE</scope>
    <source>
        <strain evidence="3">78183</strain>
    </source>
</reference>
<gene>
    <name evidence="3" type="ORF">SVIM_LOCUS414933</name>
</gene>
<dbReference type="AlphaFoldDB" id="A0A6N2MSN9"/>
<evidence type="ECO:0000256" key="2">
    <source>
        <dbReference type="SAM" id="MobiDB-lite"/>
    </source>
</evidence>
<dbReference type="InterPro" id="IPR028919">
    <property type="entry name" value="Viral_movement"/>
</dbReference>
<feature type="region of interest" description="Disordered" evidence="2">
    <location>
        <begin position="219"/>
        <end position="239"/>
    </location>
</feature>
<dbReference type="Pfam" id="PF01107">
    <property type="entry name" value="MP"/>
    <property type="match status" value="1"/>
</dbReference>
<evidence type="ECO:0000313" key="3">
    <source>
        <dbReference type="EMBL" id="VFU57413.1"/>
    </source>
</evidence>
<name>A0A6N2MSN9_SALVM</name>